<name>A0ABU9Y032_9SPHN</name>
<dbReference type="InterPro" id="IPR051049">
    <property type="entry name" value="Dienelactone_hydrolase-like"/>
</dbReference>
<evidence type="ECO:0000259" key="1">
    <source>
        <dbReference type="Pfam" id="PF01738"/>
    </source>
</evidence>
<dbReference type="Pfam" id="PF01738">
    <property type="entry name" value="DLH"/>
    <property type="match status" value="1"/>
</dbReference>
<dbReference type="SUPFAM" id="SSF53474">
    <property type="entry name" value="alpha/beta-Hydrolases"/>
    <property type="match status" value="1"/>
</dbReference>
<dbReference type="RefSeq" id="WP_345840382.1">
    <property type="nucleotide sequence ID" value="NZ_JBDIME010000003.1"/>
</dbReference>
<dbReference type="GO" id="GO:0016787">
    <property type="term" value="F:hydrolase activity"/>
    <property type="evidence" value="ECO:0007669"/>
    <property type="project" value="UniProtKB-KW"/>
</dbReference>
<dbReference type="InterPro" id="IPR002925">
    <property type="entry name" value="Dienelactn_hydro"/>
</dbReference>
<keyword evidence="2" id="KW-0378">Hydrolase</keyword>
<evidence type="ECO:0000313" key="2">
    <source>
        <dbReference type="EMBL" id="MEN2789110.1"/>
    </source>
</evidence>
<dbReference type="Gene3D" id="3.40.50.1820">
    <property type="entry name" value="alpha/beta hydrolase"/>
    <property type="match status" value="1"/>
</dbReference>
<dbReference type="Proteomes" id="UP001419910">
    <property type="component" value="Unassembled WGS sequence"/>
</dbReference>
<accession>A0ABU9Y032</accession>
<dbReference type="EMBL" id="JBDIME010000003">
    <property type="protein sequence ID" value="MEN2789110.1"/>
    <property type="molecule type" value="Genomic_DNA"/>
</dbReference>
<keyword evidence="3" id="KW-1185">Reference proteome</keyword>
<reference evidence="2 3" key="1">
    <citation type="submission" date="2024-05" db="EMBL/GenBank/DDBJ databases">
        <authorList>
            <person name="Liu Q."/>
            <person name="Xin Y.-H."/>
        </authorList>
    </citation>
    <scope>NUCLEOTIDE SEQUENCE [LARGE SCALE GENOMIC DNA]</scope>
    <source>
        <strain evidence="2 3">CGMCC 1.10181</strain>
    </source>
</reference>
<proteinExistence type="predicted"/>
<gene>
    <name evidence="2" type="ORF">ABC974_05695</name>
</gene>
<dbReference type="EC" id="3.1.-.-" evidence="2"/>
<feature type="domain" description="Dienelactone hydrolase" evidence="1">
    <location>
        <begin position="35"/>
        <end position="240"/>
    </location>
</feature>
<comment type="caution">
    <text evidence="2">The sequence shown here is derived from an EMBL/GenBank/DDBJ whole genome shotgun (WGS) entry which is preliminary data.</text>
</comment>
<organism evidence="2 3">
    <name type="scientific">Sphingomonas oligophenolica</name>
    <dbReference type="NCBI Taxonomy" id="301154"/>
    <lineage>
        <taxon>Bacteria</taxon>
        <taxon>Pseudomonadati</taxon>
        <taxon>Pseudomonadota</taxon>
        <taxon>Alphaproteobacteria</taxon>
        <taxon>Sphingomonadales</taxon>
        <taxon>Sphingomonadaceae</taxon>
        <taxon>Sphingomonas</taxon>
    </lineage>
</organism>
<dbReference type="PANTHER" id="PTHR46623">
    <property type="entry name" value="CARBOXYMETHYLENEBUTENOLIDASE-RELATED"/>
    <property type="match status" value="1"/>
</dbReference>
<protein>
    <submittedName>
        <fullName evidence="2">Dienelactone hydrolase family protein</fullName>
        <ecNumber evidence="2">3.1.-.-</ecNumber>
    </submittedName>
</protein>
<dbReference type="InterPro" id="IPR029058">
    <property type="entry name" value="AB_hydrolase_fold"/>
</dbReference>
<dbReference type="PANTHER" id="PTHR46623:SF6">
    <property type="entry name" value="ALPHA_BETA-HYDROLASES SUPERFAMILY PROTEIN"/>
    <property type="match status" value="1"/>
</dbReference>
<sequence length="243" mass="26133">MVARSGMAEETTATEKAMPIGVMERMTMSDGAGIGVYHAQPEGPRRGGLVLVQEIFGITDHIRDLAEEYAADGYEVLAPALFDREHPGFEADYSGEGLARGVELARQIHPLALSLADVQSCVDALKEKGPVFVVGYCYGGSIAWLAATRLNGLAAASSYYGSLVPGTADEVPRVPVILHFGRHDHGIPMEGVEKLVAADHPNATIYIYEAGHGFNSDRRKDFHEPSSDLAKERTLELFHANGG</sequence>
<evidence type="ECO:0000313" key="3">
    <source>
        <dbReference type="Proteomes" id="UP001419910"/>
    </source>
</evidence>